<evidence type="ECO:0000313" key="1">
    <source>
        <dbReference type="EMBL" id="SMF20434.1"/>
    </source>
</evidence>
<sequence length="46" mass="5615">MLFFNYMNLFGLNRRIIFLYRTTLPKITISWIALKKLHTDRVWVLG</sequence>
<reference evidence="2" key="1">
    <citation type="submission" date="2017-04" db="EMBL/GenBank/DDBJ databases">
        <authorList>
            <person name="Varghese N."/>
            <person name="Submissions S."/>
        </authorList>
    </citation>
    <scope>NUCLEOTIDE SEQUENCE [LARGE SCALE GENOMIC DNA]</scope>
    <source>
        <strain evidence="2">DSM 22618</strain>
    </source>
</reference>
<proteinExistence type="predicted"/>
<evidence type="ECO:0000313" key="2">
    <source>
        <dbReference type="Proteomes" id="UP000192920"/>
    </source>
</evidence>
<organism evidence="1 2">
    <name type="scientific">Pseudogulbenkiania subflava DSM 22618</name>
    <dbReference type="NCBI Taxonomy" id="1123014"/>
    <lineage>
        <taxon>Bacteria</taxon>
        <taxon>Pseudomonadati</taxon>
        <taxon>Pseudomonadota</taxon>
        <taxon>Betaproteobacteria</taxon>
        <taxon>Neisseriales</taxon>
        <taxon>Chromobacteriaceae</taxon>
        <taxon>Pseudogulbenkiania</taxon>
    </lineage>
</organism>
<dbReference type="AlphaFoldDB" id="A0A1Y6BQE7"/>
<gene>
    <name evidence="1" type="ORF">SAMN02745746_01854</name>
</gene>
<protein>
    <submittedName>
        <fullName evidence="1">Uncharacterized protein</fullName>
    </submittedName>
</protein>
<accession>A0A1Y6BQE7</accession>
<name>A0A1Y6BQE7_9NEIS</name>
<dbReference type="EMBL" id="FXAG01000008">
    <property type="protein sequence ID" value="SMF20434.1"/>
    <property type="molecule type" value="Genomic_DNA"/>
</dbReference>
<keyword evidence="2" id="KW-1185">Reference proteome</keyword>
<dbReference type="Proteomes" id="UP000192920">
    <property type="component" value="Unassembled WGS sequence"/>
</dbReference>